<evidence type="ECO:0000313" key="1">
    <source>
        <dbReference type="EMBL" id="SCX17078.1"/>
    </source>
</evidence>
<proteinExistence type="predicted"/>
<dbReference type="EMBL" id="FMUE01000003">
    <property type="protein sequence ID" value="SCX17078.1"/>
    <property type="molecule type" value="Genomic_DNA"/>
</dbReference>
<protein>
    <submittedName>
        <fullName evidence="1">Uncharacterized protein</fullName>
    </submittedName>
</protein>
<accession>A0A1R3THR0</accession>
<sequence length="135" mass="14783">MLSLSVCISGKSFGLDNAADIMSRYNAIAEASKSDSSEVRVAVREAIAKCLGKVTSIQAEEITYKIFVDTVEVVSKGLSRQETHSLLNIRLAKTIGPAANGWKKEVSDEVLHFINLMNSDRTSMLCMINESSKRL</sequence>
<organism evidence="1 2">
    <name type="scientific">Agrobacterium rosae</name>
    <dbReference type="NCBI Taxonomy" id="1972867"/>
    <lineage>
        <taxon>Bacteria</taxon>
        <taxon>Pseudomonadati</taxon>
        <taxon>Pseudomonadota</taxon>
        <taxon>Alphaproteobacteria</taxon>
        <taxon>Hyphomicrobiales</taxon>
        <taxon>Rhizobiaceae</taxon>
        <taxon>Rhizobium/Agrobacterium group</taxon>
        <taxon>Agrobacterium</taxon>
    </lineage>
</organism>
<reference evidence="2" key="1">
    <citation type="submission" date="2016-10" db="EMBL/GenBank/DDBJ databases">
        <authorList>
            <person name="Wibberg D."/>
        </authorList>
    </citation>
    <scope>NUCLEOTIDE SEQUENCE [LARGE SCALE GENOMIC DNA]</scope>
</reference>
<dbReference type="AlphaFoldDB" id="A0A1R3THR0"/>
<gene>
    <name evidence="1" type="ORF">DSM25559_1545</name>
</gene>
<dbReference type="Proteomes" id="UP000187891">
    <property type="component" value="Unassembled WGS sequence"/>
</dbReference>
<name>A0A1R3THR0_9HYPH</name>
<evidence type="ECO:0000313" key="2">
    <source>
        <dbReference type="Proteomes" id="UP000187891"/>
    </source>
</evidence>